<dbReference type="EMBL" id="WINI01000001">
    <property type="protein sequence ID" value="MQQ99723.1"/>
    <property type="molecule type" value="Genomic_DNA"/>
</dbReference>
<evidence type="ECO:0000313" key="5">
    <source>
        <dbReference type="EMBL" id="MQQ99723.1"/>
    </source>
</evidence>
<dbReference type="OrthoDB" id="6195716at2"/>
<dbReference type="PANTHER" id="PTHR33164:SF43">
    <property type="entry name" value="HTH-TYPE TRANSCRIPTIONAL REPRESSOR YETL"/>
    <property type="match status" value="1"/>
</dbReference>
<dbReference type="Proteomes" id="UP000451565">
    <property type="component" value="Unassembled WGS sequence"/>
</dbReference>
<keyword evidence="6" id="KW-1185">Reference proteome</keyword>
<sequence>MQVSNLSTPSTALFPVDQYSIEDSIGFMLARVRTQLSRNADELLLPFGITHAQAAILLMLSSGQHLTAADLARESYTDAASVKRMVDRLESRGLIQRMPCGHDKRVFRILLTAEGEQLKQHIPAVFCGMLSQYFEDFTAEELGFLKSMLRRALTKNTLATP</sequence>
<dbReference type="Gene3D" id="1.10.10.10">
    <property type="entry name" value="Winged helix-like DNA-binding domain superfamily/Winged helix DNA-binding domain"/>
    <property type="match status" value="1"/>
</dbReference>
<dbReference type="PROSITE" id="PS50995">
    <property type="entry name" value="HTH_MARR_2"/>
    <property type="match status" value="1"/>
</dbReference>
<evidence type="ECO:0000256" key="2">
    <source>
        <dbReference type="ARBA" id="ARBA00023125"/>
    </source>
</evidence>
<keyword evidence="3" id="KW-0804">Transcription</keyword>
<gene>
    <name evidence="5" type="ORF">GEV47_03365</name>
</gene>
<dbReference type="InterPro" id="IPR039422">
    <property type="entry name" value="MarR/SlyA-like"/>
</dbReference>
<dbReference type="PROSITE" id="PS01117">
    <property type="entry name" value="HTH_MARR_1"/>
    <property type="match status" value="1"/>
</dbReference>
<evidence type="ECO:0000313" key="6">
    <source>
        <dbReference type="Proteomes" id="UP000451565"/>
    </source>
</evidence>
<dbReference type="InterPro" id="IPR000835">
    <property type="entry name" value="HTH_MarR-typ"/>
</dbReference>
<evidence type="ECO:0000259" key="4">
    <source>
        <dbReference type="PROSITE" id="PS50995"/>
    </source>
</evidence>
<feature type="domain" description="HTH marR-type" evidence="4">
    <location>
        <begin position="22"/>
        <end position="154"/>
    </location>
</feature>
<proteinExistence type="predicted"/>
<dbReference type="SUPFAM" id="SSF46785">
    <property type="entry name" value="Winged helix' DNA-binding domain"/>
    <property type="match status" value="1"/>
</dbReference>
<dbReference type="SMART" id="SM00347">
    <property type="entry name" value="HTH_MARR"/>
    <property type="match status" value="1"/>
</dbReference>
<dbReference type="PANTHER" id="PTHR33164">
    <property type="entry name" value="TRANSCRIPTIONAL REGULATOR, MARR FAMILY"/>
    <property type="match status" value="1"/>
</dbReference>
<dbReference type="GO" id="GO:0006950">
    <property type="term" value="P:response to stress"/>
    <property type="evidence" value="ECO:0007669"/>
    <property type="project" value="TreeGrafter"/>
</dbReference>
<accession>A0A843YPM8</accession>
<organism evidence="5 6">
    <name type="scientific">Glaciimonas soli</name>
    <dbReference type="NCBI Taxonomy" id="2590999"/>
    <lineage>
        <taxon>Bacteria</taxon>
        <taxon>Pseudomonadati</taxon>
        <taxon>Pseudomonadota</taxon>
        <taxon>Betaproteobacteria</taxon>
        <taxon>Burkholderiales</taxon>
        <taxon>Oxalobacteraceae</taxon>
        <taxon>Glaciimonas</taxon>
    </lineage>
</organism>
<dbReference type="GO" id="GO:0003700">
    <property type="term" value="F:DNA-binding transcription factor activity"/>
    <property type="evidence" value="ECO:0007669"/>
    <property type="project" value="InterPro"/>
</dbReference>
<dbReference type="InterPro" id="IPR036388">
    <property type="entry name" value="WH-like_DNA-bd_sf"/>
</dbReference>
<keyword evidence="1" id="KW-0805">Transcription regulation</keyword>
<evidence type="ECO:0000256" key="1">
    <source>
        <dbReference type="ARBA" id="ARBA00023015"/>
    </source>
</evidence>
<reference evidence="5 6" key="1">
    <citation type="submission" date="2019-10" db="EMBL/GenBank/DDBJ databases">
        <title>Glaciimonas soli sp. nov., a psychrophilic bacterium isolated from the forest soil of a high elevation mountain in Taiwan.</title>
        <authorList>
            <person name="Wang L.-T."/>
            <person name="Shieh W.Y."/>
        </authorList>
    </citation>
    <scope>NUCLEOTIDE SEQUENCE [LARGE SCALE GENOMIC DNA]</scope>
    <source>
        <strain evidence="5 6">GS1</strain>
    </source>
</reference>
<evidence type="ECO:0000256" key="3">
    <source>
        <dbReference type="ARBA" id="ARBA00023163"/>
    </source>
</evidence>
<protein>
    <submittedName>
        <fullName evidence="5">MarR family transcriptional regulator</fullName>
    </submittedName>
</protein>
<dbReference type="Pfam" id="PF01047">
    <property type="entry name" value="MarR"/>
    <property type="match status" value="1"/>
</dbReference>
<dbReference type="AlphaFoldDB" id="A0A843YPM8"/>
<dbReference type="InterPro" id="IPR023187">
    <property type="entry name" value="Tscrpt_reg_MarR-type_CS"/>
</dbReference>
<name>A0A843YPM8_9BURK</name>
<dbReference type="InterPro" id="IPR036390">
    <property type="entry name" value="WH_DNA-bd_sf"/>
</dbReference>
<dbReference type="GO" id="GO:0003677">
    <property type="term" value="F:DNA binding"/>
    <property type="evidence" value="ECO:0007669"/>
    <property type="project" value="UniProtKB-KW"/>
</dbReference>
<dbReference type="PRINTS" id="PR00598">
    <property type="entry name" value="HTHMARR"/>
</dbReference>
<keyword evidence="2" id="KW-0238">DNA-binding</keyword>
<comment type="caution">
    <text evidence="5">The sequence shown here is derived from an EMBL/GenBank/DDBJ whole genome shotgun (WGS) entry which is preliminary data.</text>
</comment>